<keyword evidence="6 17" id="KW-0732">Signal</keyword>
<feature type="compositionally biased region" description="Gly residues" evidence="16">
    <location>
        <begin position="1346"/>
        <end position="1394"/>
    </location>
</feature>
<comment type="subcellular location">
    <subcellularLocation>
        <location evidence="1">Cell membrane</location>
        <topology evidence="1">Single-pass type I membrane protein</topology>
    </subcellularLocation>
</comment>
<evidence type="ECO:0000256" key="16">
    <source>
        <dbReference type="SAM" id="MobiDB-lite"/>
    </source>
</evidence>
<keyword evidence="11" id="KW-0472">Membrane</keyword>
<keyword evidence="13" id="KW-1015">Disulfide bond</keyword>
<dbReference type="GO" id="GO:0004714">
    <property type="term" value="F:transmembrane receptor protein tyrosine kinase activity"/>
    <property type="evidence" value="ECO:0007669"/>
    <property type="project" value="UniProtKB-EC"/>
</dbReference>
<feature type="compositionally biased region" description="Gly residues" evidence="16">
    <location>
        <begin position="1438"/>
        <end position="1451"/>
    </location>
</feature>
<feature type="signal peptide" evidence="17">
    <location>
        <begin position="1"/>
        <end position="28"/>
    </location>
</feature>
<evidence type="ECO:0000256" key="10">
    <source>
        <dbReference type="ARBA" id="ARBA00022989"/>
    </source>
</evidence>
<accession>A0A3A6PZE2</accession>
<evidence type="ECO:0000256" key="9">
    <source>
        <dbReference type="ARBA" id="ARBA00022840"/>
    </source>
</evidence>
<keyword evidence="20" id="KW-1185">Reference proteome</keyword>
<dbReference type="Gene3D" id="2.60.120.260">
    <property type="entry name" value="Galactose-binding domain-like"/>
    <property type="match status" value="1"/>
</dbReference>
<evidence type="ECO:0000256" key="4">
    <source>
        <dbReference type="ARBA" id="ARBA00022679"/>
    </source>
</evidence>
<evidence type="ECO:0000256" key="12">
    <source>
        <dbReference type="ARBA" id="ARBA00023137"/>
    </source>
</evidence>
<keyword evidence="4" id="KW-0808">Transferase</keyword>
<evidence type="ECO:0000256" key="8">
    <source>
        <dbReference type="ARBA" id="ARBA00022777"/>
    </source>
</evidence>
<feature type="region of interest" description="Disordered" evidence="16">
    <location>
        <begin position="1315"/>
        <end position="1394"/>
    </location>
</feature>
<evidence type="ECO:0000256" key="17">
    <source>
        <dbReference type="SAM" id="SignalP"/>
    </source>
</evidence>
<evidence type="ECO:0000256" key="3">
    <source>
        <dbReference type="ARBA" id="ARBA00022475"/>
    </source>
</evidence>
<keyword evidence="14" id="KW-0675">Receptor</keyword>
<evidence type="ECO:0000256" key="1">
    <source>
        <dbReference type="ARBA" id="ARBA00004251"/>
    </source>
</evidence>
<protein>
    <recommendedName>
        <fullName evidence="2">receptor protein-tyrosine kinase</fullName>
        <ecNumber evidence="2">2.7.10.1</ecNumber>
    </recommendedName>
</protein>
<gene>
    <name evidence="19" type="ORF">D3P09_16610</name>
</gene>
<dbReference type="Proteomes" id="UP000267798">
    <property type="component" value="Unassembled WGS sequence"/>
</dbReference>
<evidence type="ECO:0000256" key="6">
    <source>
        <dbReference type="ARBA" id="ARBA00022729"/>
    </source>
</evidence>
<evidence type="ECO:0000313" key="20">
    <source>
        <dbReference type="Proteomes" id="UP000267798"/>
    </source>
</evidence>
<feature type="compositionally biased region" description="Low complexity" evidence="16">
    <location>
        <begin position="1452"/>
        <end position="1464"/>
    </location>
</feature>
<dbReference type="InterPro" id="IPR055163">
    <property type="entry name" value="ALK/LTK-like_GRD"/>
</dbReference>
<dbReference type="EC" id="2.7.10.1" evidence="2"/>
<comment type="caution">
    <text evidence="19">The sequence shown here is derived from an EMBL/GenBank/DDBJ whole genome shotgun (WGS) entry which is preliminary data.</text>
</comment>
<name>A0A3A6PZE2_9BACL</name>
<reference evidence="19 20" key="1">
    <citation type="submission" date="2018-09" db="EMBL/GenBank/DDBJ databases">
        <title>Paenibacillus aracenensis nov. sp. isolated from a cave in southern Spain.</title>
        <authorList>
            <person name="Jurado V."/>
            <person name="Gutierrez-Patricio S."/>
            <person name="Gonzalez-Pimentel J.L."/>
            <person name="Miller A.Z."/>
            <person name="Laiz L."/>
            <person name="Saiz-Jimenez C."/>
        </authorList>
    </citation>
    <scope>NUCLEOTIDE SEQUENCE [LARGE SCALE GENOMIC DNA]</scope>
    <source>
        <strain evidence="19 20">JCM 19203</strain>
    </source>
</reference>
<evidence type="ECO:0000256" key="7">
    <source>
        <dbReference type="ARBA" id="ARBA00022741"/>
    </source>
</evidence>
<evidence type="ECO:0000256" key="15">
    <source>
        <dbReference type="ARBA" id="ARBA00023180"/>
    </source>
</evidence>
<evidence type="ECO:0000259" key="18">
    <source>
        <dbReference type="Pfam" id="PF12810"/>
    </source>
</evidence>
<dbReference type="OrthoDB" id="2480873at2"/>
<evidence type="ECO:0000313" key="19">
    <source>
        <dbReference type="EMBL" id="RJX39114.1"/>
    </source>
</evidence>
<keyword evidence="5" id="KW-0812">Transmembrane</keyword>
<keyword evidence="3" id="KW-1003">Cell membrane</keyword>
<evidence type="ECO:0000256" key="14">
    <source>
        <dbReference type="ARBA" id="ARBA00023170"/>
    </source>
</evidence>
<feature type="region of interest" description="Disordered" evidence="16">
    <location>
        <begin position="1426"/>
        <end position="1492"/>
    </location>
</feature>
<feature type="chain" id="PRO_5017207917" description="receptor protein-tyrosine kinase" evidence="17">
    <location>
        <begin position="29"/>
        <end position="2019"/>
    </location>
</feature>
<feature type="domain" description="ALK/LTK-like glycine-rich" evidence="18">
    <location>
        <begin position="1266"/>
        <end position="1466"/>
    </location>
</feature>
<dbReference type="GO" id="GO:0005886">
    <property type="term" value="C:plasma membrane"/>
    <property type="evidence" value="ECO:0007669"/>
    <property type="project" value="UniProtKB-SubCell"/>
</dbReference>
<sequence length="2019" mass="221139">MNRLKIGILAFLILIMSFPMGPNTVVEAAEEDSEEFRQGAWFKDGKLIFVSPNKKATSNIRYSTKAFVIRADTTCDKLSNSKSAAVDPDRAQCGPLTGGKEEYLRVDLYDNKGNRNNEQWKLPYLNKDGGDPNECEYALKRKIDLGRKCDPMIVIAHFEIDKDDFVKLLTKPLHKKFENLKDGQTVYLNTIFRVINDPKFPEWTYEFTQLRHNGKGYGNTGYGGSGIYDAEPWANPKFFRNYYDVPVTFYGSYPLVVQSQLETNRKNSLKNDTEIISTYGPPNDEDYESGKWPAWKYAKGKTKDKKGVQLDRVITKDNKTYVLQCSYITRIENPETKNCDDKEKGEPYWIRDGTVTEREPPVYVGGTYVVALYGFADCKCSAETTIPNKDKLEGEVPVDDEVIGKKVTMQVNLQQKEDDLKDWKEWVKGKTDFEIRIRVWRSDQTDVLQDLANTGERPVWSKSKVLEPATDDAPNLRNKLANSKALISYLDGSKDSKVLFDDDLTKYPIPEGGTVSFRYNADVYIYAKDEAGKEVFRQCIKLSPSTEMTWYRPKKPDVDEGFFFSVPKYYSEIKEGSPQTSGTSSNETFDAMSGTPTTRNLYFATGGSEFIVDVQVEYVPKVTQQRTYKSEFKSVVNGWAMESIDGGKSDPAPAKPAARVVKDACGVSFTEEVTQTSAPYIKGYTTGENPQPIYGTEYGWYQSGHPNTKVGGYIDEWTQTVTFDYMKIEKAVVWKIERSEVNGMATLVGTDEVTANVKQGDPTWFYNRATDTSASGRLRYSVETNQHDTVYWNEGDSDNCLSNSKAGPVNEQKKFDERRNTTGNVTAVSDFLILQTSSGDQSVMYFEKQSNTAKTTEQLDVPITDFATMWTNNPLSAANWSKQDTIHIGSYNGNYGSPSNKYSPAGGSTVSTVFDSKPAGLNRPARPSAALRIMQTGLDVPDWLPNGEYMTGTSRLFYSNVLNDNPDKLPTAYPVQQDAHFGGRGLSYTTAYSPIHSKVNDVVIHNPVSVQDALVIPLSSHLDQRTPESKAIGGNNQEGIAEYQRILDPNYRQNIIANPDAEIVNVNGTVAGWNTWVATGDAANIVFTHRAKDTWVIGPGQKTFEVNTLAKSGTTGGYWKDIPVKPGTEYQFDGDISCHRCTGYFSLNFYTSDMKSTGSAIGANSPVTATGTAQHKTFTFTSPADAAYLRVHMIKGNNVDSKSYDRDYLFADNLSLKNMSKQEFVAVEPVAVTEEIANPDYRPATPAKAQTFEYTGAEQTFKAEGSGTYTIEVWGAQGGTTAYGGKGGYAKGEINLNAGETLNIYVGGNTGWNGGGSGHGRDTESGGGASDVRKGGTSLQHRIIVAGGGGGPSGTRQGGSGGGESGGIGDDGYGSPGTGGTQTSGGAGGSNYGTAGTLGHGGSNTAGTRSGGGGGGGGWYGGGAGGNDYPSYDDPDDSGGGGGSGYIGGVQSGSMQSGIQSGNGKVSISVPDLPASGSPTKPITTLAGGSDTSPPSDAYILVPVTVNPNQPAGGYTPGKFILLDYKFQLYFPNTGDFFGNGQWGWSQTTEIRGKGFTDNMDTTEWTRAKSVKFDFNVIYDNSLYLANEWIPLKVDQTVFDFYLPLANREKISALVEWKSIAINAAYEDNDTPTNKVRYNTPLPLSAKHSTNKKYDIDVVGRIGNMTIQDTGDFRFSNLFKKPLNPIQWLIPNVVKKVDPYTQNHIVGDRVTILGDKVDVPTRYLNTWGLLGHLEREPISFPLSAEKNNIEALKKQPLRLGYEVFTDIQTMGNYYGNLQITPYYYHLNLQSGVITPVDIYMKVGDSYQAINKHGAVQPSWNPSTVYSNAVTLNWEERDVRRRNVTVPETDLTNRIAALFAESGGDNITGKASEPYGIYPYGNSQLMQLTGRNRTYIGQDTTYGADKNPGNRLSILEYAMQAQRWHYSYVLPSSAVAVRKGQAATQANINALRSNTGVILLAADIVAVGDTYSLQYKAPNGNGGLQLAGTSWPLNSIPYPVVAVYSSNKSSADDLQISGTH</sequence>
<dbReference type="Pfam" id="PF12810">
    <property type="entry name" value="ALK_LTK_GRD"/>
    <property type="match status" value="1"/>
</dbReference>
<evidence type="ECO:0000256" key="2">
    <source>
        <dbReference type="ARBA" id="ARBA00011902"/>
    </source>
</evidence>
<keyword evidence="9" id="KW-0067">ATP-binding</keyword>
<organism evidence="19 20">
    <name type="scientific">Paenibacillus pinisoli</name>
    <dbReference type="NCBI Taxonomy" id="1276110"/>
    <lineage>
        <taxon>Bacteria</taxon>
        <taxon>Bacillati</taxon>
        <taxon>Bacillota</taxon>
        <taxon>Bacilli</taxon>
        <taxon>Bacillales</taxon>
        <taxon>Paenibacillaceae</taxon>
        <taxon>Paenibacillus</taxon>
    </lineage>
</organism>
<evidence type="ECO:0000256" key="13">
    <source>
        <dbReference type="ARBA" id="ARBA00023157"/>
    </source>
</evidence>
<keyword evidence="15" id="KW-0325">Glycoprotein</keyword>
<keyword evidence="8" id="KW-0418">Kinase</keyword>
<keyword evidence="12" id="KW-0829">Tyrosine-protein kinase</keyword>
<dbReference type="GO" id="GO:0005524">
    <property type="term" value="F:ATP binding"/>
    <property type="evidence" value="ECO:0007669"/>
    <property type="project" value="UniProtKB-KW"/>
</dbReference>
<keyword evidence="7" id="KW-0547">Nucleotide-binding</keyword>
<proteinExistence type="predicted"/>
<dbReference type="EMBL" id="QXQB01000003">
    <property type="protein sequence ID" value="RJX39114.1"/>
    <property type="molecule type" value="Genomic_DNA"/>
</dbReference>
<evidence type="ECO:0000256" key="11">
    <source>
        <dbReference type="ARBA" id="ARBA00023136"/>
    </source>
</evidence>
<keyword evidence="10" id="KW-1133">Transmembrane helix</keyword>
<evidence type="ECO:0000256" key="5">
    <source>
        <dbReference type="ARBA" id="ARBA00022692"/>
    </source>
</evidence>